<dbReference type="GO" id="GO:0046872">
    <property type="term" value="F:metal ion binding"/>
    <property type="evidence" value="ECO:0007669"/>
    <property type="project" value="UniProtKB-KW"/>
</dbReference>
<dbReference type="InterPro" id="IPR051005">
    <property type="entry name" value="Pentraxin_domain"/>
</dbReference>
<sequence precursor="true">MKKLILTLLMFSSGYSEPQDLSGKVFIFPLETNTAHVRLKTSKETFTSITVCFRFFTDLSRNHALFSMATHSSDNAFLVFKSAADGRILHYVQNKEARFDGLGFYANIWQPFCSTWASESGLVQLWLNGKPSSRKFTESAPLKGIPIVVLGQEQDSHGSGFTADQSFVGMISNVHMWDYVLSHCEIQQFSSGMSFTPGNVINWRALEYQVSGKVLVEDKHNSCSN</sequence>
<dbReference type="PRINTS" id="PR00895">
    <property type="entry name" value="PENTAXIN"/>
</dbReference>
<reference evidence="11" key="1">
    <citation type="submission" date="2014-12" db="EMBL/GenBank/DDBJ databases">
        <title>molecular characterization of serum amyloid P component in ayu (Plecoglossus altivelis).</title>
        <authorList>
            <person name="Shi Y.H."/>
            <person name="Chen J."/>
        </authorList>
    </citation>
    <scope>NUCLEOTIDE SEQUENCE</scope>
</reference>
<dbReference type="InterPro" id="IPR013320">
    <property type="entry name" value="ConA-like_dom_sf"/>
</dbReference>
<evidence type="ECO:0000256" key="5">
    <source>
        <dbReference type="ARBA" id="ARBA00022837"/>
    </source>
</evidence>
<comment type="caution">
    <text evidence="8">Lacks conserved residue(s) required for the propagation of feature annotation.</text>
</comment>
<dbReference type="FunFam" id="2.60.120.200:FF:000070">
    <property type="entry name" value="Serum amyloid P-component"/>
    <property type="match status" value="1"/>
</dbReference>
<name>A0A0U2DYW0_PLEAT</name>
<dbReference type="PANTHER" id="PTHR45869">
    <property type="entry name" value="C-REACTIVE PROTEIN-RELATED"/>
    <property type="match status" value="1"/>
</dbReference>
<comment type="subcellular location">
    <subcellularLocation>
        <location evidence="1 9">Secreted</location>
    </subcellularLocation>
</comment>
<protein>
    <recommendedName>
        <fullName evidence="9">Pentraxin family member</fullName>
    </recommendedName>
</protein>
<dbReference type="AlphaFoldDB" id="A0A0U2DYW0"/>
<dbReference type="Pfam" id="PF00354">
    <property type="entry name" value="Pentaxin"/>
    <property type="match status" value="1"/>
</dbReference>
<evidence type="ECO:0000259" key="10">
    <source>
        <dbReference type="PROSITE" id="PS51828"/>
    </source>
</evidence>
<evidence type="ECO:0000256" key="2">
    <source>
        <dbReference type="ARBA" id="ARBA00022525"/>
    </source>
</evidence>
<organism evidence="11">
    <name type="scientific">Plecoglossus altivelis</name>
    <name type="common">Ayu sweetfish</name>
    <name type="synonym">Salmo altivelis</name>
    <dbReference type="NCBI Taxonomy" id="61084"/>
    <lineage>
        <taxon>Eukaryota</taxon>
        <taxon>Metazoa</taxon>
        <taxon>Chordata</taxon>
        <taxon>Craniata</taxon>
        <taxon>Vertebrata</taxon>
        <taxon>Euteleostomi</taxon>
        <taxon>Actinopterygii</taxon>
        <taxon>Neopterygii</taxon>
        <taxon>Teleostei</taxon>
        <taxon>Stomiati</taxon>
        <taxon>Osmeriformes</taxon>
        <taxon>Plecoglossus</taxon>
    </lineage>
</organism>
<evidence type="ECO:0000256" key="4">
    <source>
        <dbReference type="ARBA" id="ARBA00022729"/>
    </source>
</evidence>
<feature type="chain" id="PRO_5006772927" description="Pentraxin family member" evidence="9">
    <location>
        <begin position="17"/>
        <end position="225"/>
    </location>
</feature>
<dbReference type="Gene3D" id="2.60.120.200">
    <property type="match status" value="1"/>
</dbReference>
<dbReference type="GO" id="GO:0005576">
    <property type="term" value="C:extracellular region"/>
    <property type="evidence" value="ECO:0007669"/>
    <property type="project" value="UniProtKB-SubCell"/>
</dbReference>
<gene>
    <name evidence="11" type="primary">SAP</name>
</gene>
<dbReference type="SUPFAM" id="SSF49899">
    <property type="entry name" value="Concanavalin A-like lectins/glucanases"/>
    <property type="match status" value="1"/>
</dbReference>
<comment type="similarity">
    <text evidence="7 9">Belongs to the pentraxin family.</text>
</comment>
<dbReference type="SMART" id="SM00159">
    <property type="entry name" value="PTX"/>
    <property type="match status" value="1"/>
</dbReference>
<keyword evidence="2" id="KW-0964">Secreted</keyword>
<evidence type="ECO:0000256" key="3">
    <source>
        <dbReference type="ARBA" id="ARBA00022723"/>
    </source>
</evidence>
<comment type="subunit">
    <text evidence="9">Homopentamer. Pentaxin (or pentraxin) have a discoid arrangement of 5 non-covalently bound subunits.</text>
</comment>
<evidence type="ECO:0000256" key="6">
    <source>
        <dbReference type="ARBA" id="ARBA00023157"/>
    </source>
</evidence>
<dbReference type="EMBL" id="KP329195">
    <property type="protein sequence ID" value="AKQ09559.1"/>
    <property type="molecule type" value="mRNA"/>
</dbReference>
<evidence type="ECO:0000256" key="8">
    <source>
        <dbReference type="PROSITE-ProRule" id="PRU01172"/>
    </source>
</evidence>
<keyword evidence="6" id="KW-1015">Disulfide bond</keyword>
<evidence type="ECO:0000256" key="9">
    <source>
        <dbReference type="RuleBase" id="RU362112"/>
    </source>
</evidence>
<proteinExistence type="evidence at transcript level"/>
<feature type="domain" description="Pentraxin (PTX)" evidence="10">
    <location>
        <begin position="22"/>
        <end position="223"/>
    </location>
</feature>
<accession>A0A0U2DYW0</accession>
<evidence type="ECO:0000313" key="11">
    <source>
        <dbReference type="EMBL" id="AKQ09559.1"/>
    </source>
</evidence>
<comment type="cofactor">
    <cofactor evidence="9">
        <name>Ca(2+)</name>
        <dbReference type="ChEBI" id="CHEBI:29108"/>
    </cofactor>
    <text evidence="9">Binds 2 calcium ions per subunit.</text>
</comment>
<dbReference type="PROSITE" id="PS51828">
    <property type="entry name" value="PTX_2"/>
    <property type="match status" value="1"/>
</dbReference>
<evidence type="ECO:0000256" key="1">
    <source>
        <dbReference type="ARBA" id="ARBA00004613"/>
    </source>
</evidence>
<feature type="signal peptide" evidence="9">
    <location>
        <begin position="1"/>
        <end position="16"/>
    </location>
</feature>
<keyword evidence="3 9" id="KW-0479">Metal-binding</keyword>
<dbReference type="InterPro" id="IPR001759">
    <property type="entry name" value="PTX_dom"/>
</dbReference>
<dbReference type="PANTHER" id="PTHR45869:SF7">
    <property type="entry name" value="C-REACTIVE PROTEIN"/>
    <property type="match status" value="1"/>
</dbReference>
<evidence type="ECO:0000256" key="7">
    <source>
        <dbReference type="ARBA" id="ARBA00038102"/>
    </source>
</evidence>
<keyword evidence="5 9" id="KW-0106">Calcium</keyword>
<keyword evidence="4 9" id="KW-0732">Signal</keyword>